<dbReference type="STRING" id="1314783.A0A165KH55"/>
<feature type="compositionally biased region" description="Polar residues" evidence="5">
    <location>
        <begin position="36"/>
        <end position="48"/>
    </location>
</feature>
<proteinExistence type="inferred from homology"/>
<dbReference type="PANTHER" id="PTHR12655">
    <property type="entry name" value="ACYL-COA THIOESTERASE"/>
    <property type="match status" value="1"/>
</dbReference>
<dbReference type="SUPFAM" id="SSF54637">
    <property type="entry name" value="Thioesterase/thiol ester dehydrase-isomerase"/>
    <property type="match status" value="2"/>
</dbReference>
<evidence type="ECO:0000313" key="8">
    <source>
        <dbReference type="Proteomes" id="UP000076727"/>
    </source>
</evidence>
<dbReference type="GO" id="GO:0016853">
    <property type="term" value="F:isomerase activity"/>
    <property type="evidence" value="ECO:0007669"/>
    <property type="project" value="UniProtKB-KW"/>
</dbReference>
<feature type="domain" description="HotDog ACOT-type" evidence="6">
    <location>
        <begin position="222"/>
        <end position="348"/>
    </location>
</feature>
<reference evidence="7 8" key="1">
    <citation type="journal article" date="2016" name="Mol. Biol. Evol.">
        <title>Comparative Genomics of Early-Diverging Mushroom-Forming Fungi Provides Insights into the Origins of Lignocellulose Decay Capabilities.</title>
        <authorList>
            <person name="Nagy L.G."/>
            <person name="Riley R."/>
            <person name="Tritt A."/>
            <person name="Adam C."/>
            <person name="Daum C."/>
            <person name="Floudas D."/>
            <person name="Sun H."/>
            <person name="Yadav J.S."/>
            <person name="Pangilinan J."/>
            <person name="Larsson K.H."/>
            <person name="Matsuura K."/>
            <person name="Barry K."/>
            <person name="Labutti K."/>
            <person name="Kuo R."/>
            <person name="Ohm R.A."/>
            <person name="Bhattacharya S.S."/>
            <person name="Shirouzu T."/>
            <person name="Yoshinaga Y."/>
            <person name="Martin F.M."/>
            <person name="Grigoriev I.V."/>
            <person name="Hibbett D.S."/>
        </authorList>
    </citation>
    <scope>NUCLEOTIDE SEQUENCE [LARGE SCALE GENOMIC DNA]</scope>
    <source>
        <strain evidence="7 8">L-15889</strain>
    </source>
</reference>
<dbReference type="InterPro" id="IPR033120">
    <property type="entry name" value="HOTDOG_ACOT"/>
</dbReference>
<protein>
    <submittedName>
        <fullName evidence="7">Thioesterase/thiol ester dehydrase-isomerase</fullName>
    </submittedName>
</protein>
<accession>A0A165KH55</accession>
<keyword evidence="2" id="KW-0677">Repeat</keyword>
<dbReference type="GO" id="GO:0005739">
    <property type="term" value="C:mitochondrion"/>
    <property type="evidence" value="ECO:0007669"/>
    <property type="project" value="TreeGrafter"/>
</dbReference>
<feature type="region of interest" description="Disordered" evidence="5">
    <location>
        <begin position="35"/>
        <end position="56"/>
    </location>
</feature>
<dbReference type="CDD" id="cd03442">
    <property type="entry name" value="BFIT_BACH"/>
    <property type="match status" value="2"/>
</dbReference>
<dbReference type="AlphaFoldDB" id="A0A165KH55"/>
<gene>
    <name evidence="7" type="ORF">DAEQUDRAFT_734180</name>
</gene>
<evidence type="ECO:0000256" key="1">
    <source>
        <dbReference type="ARBA" id="ARBA00010458"/>
    </source>
</evidence>
<dbReference type="Gene3D" id="3.10.129.10">
    <property type="entry name" value="Hotdog Thioesterase"/>
    <property type="match status" value="2"/>
</dbReference>
<evidence type="ECO:0000259" key="6">
    <source>
        <dbReference type="PROSITE" id="PS51770"/>
    </source>
</evidence>
<keyword evidence="7" id="KW-0413">Isomerase</keyword>
<evidence type="ECO:0000313" key="7">
    <source>
        <dbReference type="EMBL" id="KZT63128.1"/>
    </source>
</evidence>
<evidence type="ECO:0000256" key="2">
    <source>
        <dbReference type="ARBA" id="ARBA00022737"/>
    </source>
</evidence>
<dbReference type="GO" id="GO:0047617">
    <property type="term" value="F:fatty acyl-CoA hydrolase activity"/>
    <property type="evidence" value="ECO:0007669"/>
    <property type="project" value="TreeGrafter"/>
</dbReference>
<sequence>MDTWLKESRKRADSAHHVVPIRSGVLWSEALMRQSMPPSTADPDTSRPNRIPPDVPRNMHDSYCELLLPFASSPELLEQYINASGGIRTGMLMEHLDSLAGGIAYKHMLGPGVEVLSKDQGFYMVTASVDRLDMLAPLYPVRDMRLSGQVIHTGRSSMEVAVRMEALEKDGREQTIMLGRFFMVCRDAKTHKAAPVNPLKLSTPEDKQLFALGETHKDRRRLRTSVSLDRLPPTSLEAEELHSLFLHVHQKVFGGYLMRLAYELGFANAELFTGCHVLFVSLDCISFAKPVPIGSILRLSSHILHTTSSEQFPGLIHVGVQANVVDVATGKEQTTNDFRFTWCTDHNIPLTRKVVPKTYKGPCGERLGFSEELLQRTLTSKTY</sequence>
<organism evidence="7 8">
    <name type="scientific">Daedalea quercina L-15889</name>
    <dbReference type="NCBI Taxonomy" id="1314783"/>
    <lineage>
        <taxon>Eukaryota</taxon>
        <taxon>Fungi</taxon>
        <taxon>Dikarya</taxon>
        <taxon>Basidiomycota</taxon>
        <taxon>Agaricomycotina</taxon>
        <taxon>Agaricomycetes</taxon>
        <taxon>Polyporales</taxon>
        <taxon>Fomitopsis</taxon>
    </lineage>
</organism>
<dbReference type="InterPro" id="IPR029069">
    <property type="entry name" value="HotDog_dom_sf"/>
</dbReference>
<keyword evidence="8" id="KW-1185">Reference proteome</keyword>
<dbReference type="Proteomes" id="UP000076727">
    <property type="component" value="Unassembled WGS sequence"/>
</dbReference>
<comment type="similarity">
    <text evidence="1">Belongs to the acyl coenzyme A hydrolase family.</text>
</comment>
<keyword evidence="3" id="KW-0378">Hydrolase</keyword>
<dbReference type="PANTHER" id="PTHR12655:SF0">
    <property type="entry name" value="ACYL-COENZYME A THIOESTERASE 9, MITOCHONDRIAL"/>
    <property type="match status" value="1"/>
</dbReference>
<keyword evidence="4" id="KW-0809">Transit peptide</keyword>
<evidence type="ECO:0000256" key="5">
    <source>
        <dbReference type="SAM" id="MobiDB-lite"/>
    </source>
</evidence>
<evidence type="ECO:0000256" key="4">
    <source>
        <dbReference type="ARBA" id="ARBA00022946"/>
    </source>
</evidence>
<dbReference type="PROSITE" id="PS51770">
    <property type="entry name" value="HOTDOG_ACOT"/>
    <property type="match status" value="2"/>
</dbReference>
<dbReference type="GO" id="GO:0006637">
    <property type="term" value="P:acyl-CoA metabolic process"/>
    <property type="evidence" value="ECO:0007669"/>
    <property type="project" value="TreeGrafter"/>
</dbReference>
<name>A0A165KH55_9APHY</name>
<feature type="domain" description="HotDog ACOT-type" evidence="6">
    <location>
        <begin position="66"/>
        <end position="189"/>
    </location>
</feature>
<dbReference type="EMBL" id="KV429245">
    <property type="protein sequence ID" value="KZT63128.1"/>
    <property type="molecule type" value="Genomic_DNA"/>
</dbReference>
<dbReference type="OrthoDB" id="331699at2759"/>
<evidence type="ECO:0000256" key="3">
    <source>
        <dbReference type="ARBA" id="ARBA00022801"/>
    </source>
</evidence>